<evidence type="ECO:0008006" key="3">
    <source>
        <dbReference type="Google" id="ProtNLM"/>
    </source>
</evidence>
<dbReference type="EMBL" id="VFRP01000010">
    <property type="protein sequence ID" value="TPE50424.1"/>
    <property type="molecule type" value="Genomic_DNA"/>
</dbReference>
<dbReference type="AlphaFoldDB" id="A0A501WQS8"/>
<reference evidence="1 2" key="1">
    <citation type="submission" date="2019-06" db="EMBL/GenBank/DDBJ databases">
        <title>A novel bacterium of genus Amaricoccus, isolated from marine sediment.</title>
        <authorList>
            <person name="Huang H."/>
            <person name="Mo K."/>
            <person name="Hu Y."/>
        </authorList>
    </citation>
    <scope>NUCLEOTIDE SEQUENCE [LARGE SCALE GENOMIC DNA]</scope>
    <source>
        <strain evidence="1 2">HB172011</strain>
    </source>
</reference>
<evidence type="ECO:0000313" key="2">
    <source>
        <dbReference type="Proteomes" id="UP000319255"/>
    </source>
</evidence>
<dbReference type="Proteomes" id="UP000319255">
    <property type="component" value="Unassembled WGS sequence"/>
</dbReference>
<accession>A0A501WQS8</accession>
<sequence>MANCLTFSDQLAPMSALGPEAGLAARTPSGPVIPPTDLHVGIVTSTADETRAITFFAAQGLRARGIGAPYLGRRIYVGPFTTAGALEGGAALARAAGFAYPYPGKM</sequence>
<protein>
    <recommendedName>
        <fullName evidence="3">SPOR domain-containing protein</fullName>
    </recommendedName>
</protein>
<name>A0A501WQS8_9RHOB</name>
<dbReference type="OrthoDB" id="9962701at2"/>
<evidence type="ECO:0000313" key="1">
    <source>
        <dbReference type="EMBL" id="TPE50424.1"/>
    </source>
</evidence>
<keyword evidence="2" id="KW-1185">Reference proteome</keyword>
<gene>
    <name evidence="1" type="ORF">FJM51_11535</name>
</gene>
<comment type="caution">
    <text evidence="1">The sequence shown here is derived from an EMBL/GenBank/DDBJ whole genome shotgun (WGS) entry which is preliminary data.</text>
</comment>
<proteinExistence type="predicted"/>
<organism evidence="1 2">
    <name type="scientific">Amaricoccus solimangrovi</name>
    <dbReference type="NCBI Taxonomy" id="2589815"/>
    <lineage>
        <taxon>Bacteria</taxon>
        <taxon>Pseudomonadati</taxon>
        <taxon>Pseudomonadota</taxon>
        <taxon>Alphaproteobacteria</taxon>
        <taxon>Rhodobacterales</taxon>
        <taxon>Paracoccaceae</taxon>
        <taxon>Amaricoccus</taxon>
    </lineage>
</organism>